<gene>
    <name evidence="1" type="ORF">V1479_19715</name>
</gene>
<dbReference type="EMBL" id="JAZHFV010000006">
    <property type="protein sequence ID" value="MEX4009546.1"/>
    <property type="molecule type" value="Genomic_DNA"/>
</dbReference>
<evidence type="ECO:0000313" key="2">
    <source>
        <dbReference type="Proteomes" id="UP001559025"/>
    </source>
</evidence>
<organism evidence="1 2">
    <name type="scientific">Neoaquamicrobium sediminum</name>
    <dbReference type="NCBI Taxonomy" id="1849104"/>
    <lineage>
        <taxon>Bacteria</taxon>
        <taxon>Pseudomonadati</taxon>
        <taxon>Pseudomonadota</taxon>
        <taxon>Alphaproteobacteria</taxon>
        <taxon>Hyphomicrobiales</taxon>
        <taxon>Phyllobacteriaceae</taxon>
        <taxon>Neoaquamicrobium</taxon>
    </lineage>
</organism>
<comment type="caution">
    <text evidence="1">The sequence shown here is derived from an EMBL/GenBank/DDBJ whole genome shotgun (WGS) entry which is preliminary data.</text>
</comment>
<dbReference type="Proteomes" id="UP001559025">
    <property type="component" value="Unassembled WGS sequence"/>
</dbReference>
<sequence length="58" mass="6756">MSVLRALQDFVREFRAINNHAITGRPPKEHGNAERLPSYNVDGWLNAEFDIAHRVRRL</sequence>
<reference evidence="1 2" key="1">
    <citation type="submission" date="2024-01" db="EMBL/GenBank/DDBJ databases">
        <title>New evidence supports the origin of RcGTA from prophage.</title>
        <authorList>
            <person name="Xu Y."/>
            <person name="Liu B."/>
            <person name="Chen F."/>
        </authorList>
    </citation>
    <scope>NUCLEOTIDE SEQUENCE [LARGE SCALE GENOMIC DNA]</scope>
    <source>
        <strain evidence="1 2">CBW1107-2</strain>
    </source>
</reference>
<protein>
    <recommendedName>
        <fullName evidence="3">Transposase</fullName>
    </recommendedName>
</protein>
<evidence type="ECO:0008006" key="3">
    <source>
        <dbReference type="Google" id="ProtNLM"/>
    </source>
</evidence>
<keyword evidence="2" id="KW-1185">Reference proteome</keyword>
<accession>A0ABV3WXX4</accession>
<name>A0ABV3WXX4_9HYPH</name>
<dbReference type="RefSeq" id="WP_368804447.1">
    <property type="nucleotide sequence ID" value="NZ_JAZHFV010000006.1"/>
</dbReference>
<proteinExistence type="predicted"/>
<evidence type="ECO:0000313" key="1">
    <source>
        <dbReference type="EMBL" id="MEX4009546.1"/>
    </source>
</evidence>